<sequence length="310" mass="33791">MIAVPIEHIYRSPHRSLAPTPDPAALAAWLNNPALRDRVLVRPRQPGGYELLVGEFAWRLAQAARFDTLPARVLQPVDDGLAQQLAALDADQDTARLPGTTVGAGHLPWCGRAKMGIARAMRVLRQEQRWSLTAAAELFGLSRAEGAHYLRVLTLPAPVLDLIEQGALSFGQARALSRLTAWPERARVLAHKVAALPGTPARARRRPYSVREVERLVAEVLRREETVAQAGDAGIGKRAGLTGRMAGQVKHASGDLGRAERLLTERCGFPVQIDFDPRTGHGRVMVRFASVDEFQTVAELLAPGIDFEDG</sequence>
<evidence type="ECO:0000313" key="3">
    <source>
        <dbReference type="Proteomes" id="UP000232638"/>
    </source>
</evidence>
<dbReference type="GO" id="GO:0007059">
    <property type="term" value="P:chromosome segregation"/>
    <property type="evidence" value="ECO:0007669"/>
    <property type="project" value="TreeGrafter"/>
</dbReference>
<dbReference type="InterPro" id="IPR050336">
    <property type="entry name" value="Chromosome_partition/occlusion"/>
</dbReference>
<dbReference type="EMBL" id="CP020371">
    <property type="protein sequence ID" value="AUB85080.1"/>
    <property type="molecule type" value="Genomic_DNA"/>
</dbReference>
<dbReference type="Pfam" id="PF17762">
    <property type="entry name" value="HTH_ParB"/>
    <property type="match status" value="1"/>
</dbReference>
<dbReference type="SUPFAM" id="SSF109709">
    <property type="entry name" value="KorB DNA-binding domain-like"/>
    <property type="match status" value="1"/>
</dbReference>
<dbReference type="Gene3D" id="1.10.10.2830">
    <property type="match status" value="1"/>
</dbReference>
<proteinExistence type="predicted"/>
<reference evidence="2 3" key="1">
    <citation type="submission" date="2017-03" db="EMBL/GenBank/DDBJ databases">
        <title>Complete genome sequence of Candidatus 'Thiodictyon syntrophicum' sp. nov. strain Cad16T, a photolithoautotroph purple sulfur bacterium isolated from an alpine meromictic lake.</title>
        <authorList>
            <person name="Luedin S.M."/>
            <person name="Pothier J.F."/>
            <person name="Danza F."/>
            <person name="Storelli N."/>
            <person name="Wittwer M."/>
            <person name="Tonolla M."/>
        </authorList>
    </citation>
    <scope>NUCLEOTIDE SEQUENCE [LARGE SCALE GENOMIC DNA]</scope>
    <source>
        <strain evidence="2 3">Cad16T</strain>
        <plasmid evidence="3">Plasmid pts417</plasmid>
    </source>
</reference>
<dbReference type="KEGG" id="tsy:THSYN_29555"/>
<evidence type="ECO:0000313" key="2">
    <source>
        <dbReference type="EMBL" id="AUB85080.1"/>
    </source>
</evidence>
<gene>
    <name evidence="2" type="ORF">THSYN_29555</name>
</gene>
<dbReference type="PANTHER" id="PTHR33375:SF1">
    <property type="entry name" value="CHROMOSOME-PARTITIONING PROTEIN PARB-RELATED"/>
    <property type="match status" value="1"/>
</dbReference>
<name>A0A2K8UHQ6_9GAMM</name>
<feature type="domain" description="ParB/Spo0J HTH" evidence="1">
    <location>
        <begin position="115"/>
        <end position="219"/>
    </location>
</feature>
<evidence type="ECO:0000259" key="1">
    <source>
        <dbReference type="Pfam" id="PF17762"/>
    </source>
</evidence>
<accession>A0A2K8UHQ6</accession>
<keyword evidence="2" id="KW-0614">Plasmid</keyword>
<dbReference type="InterPro" id="IPR041468">
    <property type="entry name" value="HTH_ParB/Spo0J"/>
</dbReference>
<dbReference type="PANTHER" id="PTHR33375">
    <property type="entry name" value="CHROMOSOME-PARTITIONING PROTEIN PARB-RELATED"/>
    <property type="match status" value="1"/>
</dbReference>
<keyword evidence="3" id="KW-1185">Reference proteome</keyword>
<geneLocation type="plasmid" evidence="3">
    <name>pts417</name>
</geneLocation>
<dbReference type="Proteomes" id="UP000232638">
    <property type="component" value="Plasmid pTs417"/>
</dbReference>
<organism evidence="2 3">
    <name type="scientific">Candidatus Thiodictyon syntrophicum</name>
    <dbReference type="NCBI Taxonomy" id="1166950"/>
    <lineage>
        <taxon>Bacteria</taxon>
        <taxon>Pseudomonadati</taxon>
        <taxon>Pseudomonadota</taxon>
        <taxon>Gammaproteobacteria</taxon>
        <taxon>Chromatiales</taxon>
        <taxon>Chromatiaceae</taxon>
        <taxon>Thiodictyon</taxon>
    </lineage>
</organism>
<dbReference type="GO" id="GO:0005694">
    <property type="term" value="C:chromosome"/>
    <property type="evidence" value="ECO:0007669"/>
    <property type="project" value="TreeGrafter"/>
</dbReference>
<dbReference type="AlphaFoldDB" id="A0A2K8UHQ6"/>
<protein>
    <recommendedName>
        <fullName evidence="1">ParB/Spo0J HTH domain-containing protein</fullName>
    </recommendedName>
</protein>